<dbReference type="AlphaFoldDB" id="A0A9P6DJI0"/>
<reference evidence="1" key="1">
    <citation type="journal article" date="2020" name="Nat. Commun.">
        <title>Large-scale genome sequencing of mycorrhizal fungi provides insights into the early evolution of symbiotic traits.</title>
        <authorList>
            <person name="Miyauchi S."/>
            <person name="Kiss E."/>
            <person name="Kuo A."/>
            <person name="Drula E."/>
            <person name="Kohler A."/>
            <person name="Sanchez-Garcia M."/>
            <person name="Morin E."/>
            <person name="Andreopoulos B."/>
            <person name="Barry K.W."/>
            <person name="Bonito G."/>
            <person name="Buee M."/>
            <person name="Carver A."/>
            <person name="Chen C."/>
            <person name="Cichocki N."/>
            <person name="Clum A."/>
            <person name="Culley D."/>
            <person name="Crous P.W."/>
            <person name="Fauchery L."/>
            <person name="Girlanda M."/>
            <person name="Hayes R.D."/>
            <person name="Keri Z."/>
            <person name="LaButti K."/>
            <person name="Lipzen A."/>
            <person name="Lombard V."/>
            <person name="Magnuson J."/>
            <person name="Maillard F."/>
            <person name="Murat C."/>
            <person name="Nolan M."/>
            <person name="Ohm R.A."/>
            <person name="Pangilinan J."/>
            <person name="Pereira M.F."/>
            <person name="Perotto S."/>
            <person name="Peter M."/>
            <person name="Pfister S."/>
            <person name="Riley R."/>
            <person name="Sitrit Y."/>
            <person name="Stielow J.B."/>
            <person name="Szollosi G."/>
            <person name="Zifcakova L."/>
            <person name="Stursova M."/>
            <person name="Spatafora J.W."/>
            <person name="Tedersoo L."/>
            <person name="Vaario L.M."/>
            <person name="Yamada A."/>
            <person name="Yan M."/>
            <person name="Wang P."/>
            <person name="Xu J."/>
            <person name="Bruns T."/>
            <person name="Baldrian P."/>
            <person name="Vilgalys R."/>
            <person name="Dunand C."/>
            <person name="Henrissat B."/>
            <person name="Grigoriev I.V."/>
            <person name="Hibbett D."/>
            <person name="Nagy L.G."/>
            <person name="Martin F.M."/>
        </authorList>
    </citation>
    <scope>NUCLEOTIDE SEQUENCE</scope>
    <source>
        <strain evidence="1">UP504</strain>
    </source>
</reference>
<evidence type="ECO:0000313" key="1">
    <source>
        <dbReference type="EMBL" id="KAF9504652.1"/>
    </source>
</evidence>
<sequence>MTKWMPPDYEDPAFPTYSRPLAAIMATNLRGIRLYSGLRNLGNTEIVVAVKKLLKDAGVENPTMKKIVEDCAHMVRDWEQATLRTKLNRPIFGFFDNDSISDNTNEAKMFRGTVRALLLADRILAAATFHKSPYYPVHEEPVHPVYADSGTVPKASLVHWCQKIEAWDPNEPIDSFAQDLVKMKKATKIPLGSLPHDSLGTKLQTIIQDLKGKTGKAVRNVLELSHSLYVRSQGTAPPNVLDFAERIIGMVCSVSSMLLLLPHKIVFPGVQQREFYLMWKHGATPVLVRGELDRQIWYLENQL</sequence>
<dbReference type="Proteomes" id="UP000886523">
    <property type="component" value="Unassembled WGS sequence"/>
</dbReference>
<dbReference type="EMBL" id="MU129205">
    <property type="protein sequence ID" value="KAF9504652.1"/>
    <property type="molecule type" value="Genomic_DNA"/>
</dbReference>
<proteinExistence type="predicted"/>
<protein>
    <submittedName>
        <fullName evidence="1">Uncharacterized protein</fullName>
    </submittedName>
</protein>
<name>A0A9P6DJI0_9AGAM</name>
<evidence type="ECO:0000313" key="2">
    <source>
        <dbReference type="Proteomes" id="UP000886523"/>
    </source>
</evidence>
<organism evidence="1 2">
    <name type="scientific">Hydnum rufescens UP504</name>
    <dbReference type="NCBI Taxonomy" id="1448309"/>
    <lineage>
        <taxon>Eukaryota</taxon>
        <taxon>Fungi</taxon>
        <taxon>Dikarya</taxon>
        <taxon>Basidiomycota</taxon>
        <taxon>Agaricomycotina</taxon>
        <taxon>Agaricomycetes</taxon>
        <taxon>Cantharellales</taxon>
        <taxon>Hydnaceae</taxon>
        <taxon>Hydnum</taxon>
    </lineage>
</organism>
<gene>
    <name evidence="1" type="ORF">BS47DRAFT_631709</name>
</gene>
<keyword evidence="2" id="KW-1185">Reference proteome</keyword>
<comment type="caution">
    <text evidence="1">The sequence shown here is derived from an EMBL/GenBank/DDBJ whole genome shotgun (WGS) entry which is preliminary data.</text>
</comment>
<accession>A0A9P6DJI0</accession>